<protein>
    <submittedName>
        <fullName evidence="2">Uncharacterized protein</fullName>
    </submittedName>
</protein>
<reference evidence="2 3" key="1">
    <citation type="submission" date="2018-10" db="EMBL/GenBank/DDBJ databases">
        <title>Comparative analysis of microorganisms from saline springs in Andes Mountain Range, Colombia.</title>
        <authorList>
            <person name="Rubin E."/>
        </authorList>
    </citation>
    <scope>NUCLEOTIDE SEQUENCE [LARGE SCALE GENOMIC DNA]</scope>
    <source>
        <strain evidence="2 3">USBA 36</strain>
    </source>
</reference>
<evidence type="ECO:0000313" key="2">
    <source>
        <dbReference type="EMBL" id="RKQ70145.1"/>
    </source>
</evidence>
<evidence type="ECO:0000256" key="1">
    <source>
        <dbReference type="SAM" id="MobiDB-lite"/>
    </source>
</evidence>
<accession>A0A420WGT0</accession>
<gene>
    <name evidence="2" type="ORF">BCL74_2085</name>
</gene>
<dbReference type="EMBL" id="RBIG01000002">
    <property type="protein sequence ID" value="RKQ70145.1"/>
    <property type="molecule type" value="Genomic_DNA"/>
</dbReference>
<comment type="caution">
    <text evidence="2">The sequence shown here is derived from an EMBL/GenBank/DDBJ whole genome shotgun (WGS) entry which is preliminary data.</text>
</comment>
<dbReference type="RefSeq" id="WP_121219757.1">
    <property type="nucleotide sequence ID" value="NZ_RBIG01000002.1"/>
</dbReference>
<feature type="compositionally biased region" description="Basic residues" evidence="1">
    <location>
        <begin position="263"/>
        <end position="273"/>
    </location>
</feature>
<dbReference type="Proteomes" id="UP000277424">
    <property type="component" value="Unassembled WGS sequence"/>
</dbReference>
<proteinExistence type="predicted"/>
<evidence type="ECO:0000313" key="3">
    <source>
        <dbReference type="Proteomes" id="UP000277424"/>
    </source>
</evidence>
<feature type="region of interest" description="Disordered" evidence="1">
    <location>
        <begin position="263"/>
        <end position="294"/>
    </location>
</feature>
<sequence>MTGAVPARAGRRFTRHFEANPSEVIGLRPDHHAVRLGRTIFPRSVVAADEAPRLLVSGANQRKLGDRVTAGPWKGMPIYALTLEERATCPVSCHHWHDCYGNSMPFARRHREGAALEARLMDEVTALSCAHPRGFVIRLHLLGDFYSLDYVRLWAALMKTHRALHVFGYTAWPVGTPIGNELFGMARRNWQRFAIRRSVTSDRAEGRTAVTITDPADLPAGAILCPAQKADGVPGALPCCGACGACWHPAARHRPIAFLLHGMKRGNRGRKPRTPSAIPDTPALTSAANSRAAA</sequence>
<dbReference type="OrthoDB" id="7594382at2"/>
<feature type="compositionally biased region" description="Low complexity" evidence="1">
    <location>
        <begin position="283"/>
        <end position="294"/>
    </location>
</feature>
<organism evidence="2 3">
    <name type="scientific">Oceanibaculum indicum</name>
    <dbReference type="NCBI Taxonomy" id="526216"/>
    <lineage>
        <taxon>Bacteria</taxon>
        <taxon>Pseudomonadati</taxon>
        <taxon>Pseudomonadota</taxon>
        <taxon>Alphaproteobacteria</taxon>
        <taxon>Rhodospirillales</taxon>
        <taxon>Oceanibaculaceae</taxon>
        <taxon>Oceanibaculum</taxon>
    </lineage>
</organism>
<name>A0A420WGT0_9PROT</name>
<dbReference type="AlphaFoldDB" id="A0A420WGT0"/>